<accession>A0A5B0RYB5</accession>
<protein>
    <submittedName>
        <fullName evidence="1">Uncharacterized protein</fullName>
    </submittedName>
</protein>
<dbReference type="EMBL" id="VDEP01000106">
    <property type="protein sequence ID" value="KAA1130830.1"/>
    <property type="molecule type" value="Genomic_DNA"/>
</dbReference>
<proteinExistence type="predicted"/>
<reference evidence="1 2" key="1">
    <citation type="submission" date="2019-05" db="EMBL/GenBank/DDBJ databases">
        <title>Emergence of the Ug99 lineage of the wheat stem rust pathogen through somatic hybridization.</title>
        <authorList>
            <person name="Li F."/>
            <person name="Upadhyaya N.M."/>
            <person name="Sperschneider J."/>
            <person name="Matny O."/>
            <person name="Nguyen-Phuc H."/>
            <person name="Mago R."/>
            <person name="Raley C."/>
            <person name="Miller M.E."/>
            <person name="Silverstein K.A.T."/>
            <person name="Henningsen E."/>
            <person name="Hirsch C.D."/>
            <person name="Visser B."/>
            <person name="Pretorius Z.A."/>
            <person name="Steffenson B.J."/>
            <person name="Schwessinger B."/>
            <person name="Dodds P.N."/>
            <person name="Figueroa M."/>
        </authorList>
    </citation>
    <scope>NUCLEOTIDE SEQUENCE [LARGE SCALE GENOMIC DNA]</scope>
    <source>
        <strain evidence="1 2">Ug99</strain>
    </source>
</reference>
<organism evidence="1 2">
    <name type="scientific">Puccinia graminis f. sp. tritici</name>
    <dbReference type="NCBI Taxonomy" id="56615"/>
    <lineage>
        <taxon>Eukaryota</taxon>
        <taxon>Fungi</taxon>
        <taxon>Dikarya</taxon>
        <taxon>Basidiomycota</taxon>
        <taxon>Pucciniomycotina</taxon>
        <taxon>Pucciniomycetes</taxon>
        <taxon>Pucciniales</taxon>
        <taxon>Pucciniaceae</taxon>
        <taxon>Puccinia</taxon>
    </lineage>
</organism>
<comment type="caution">
    <text evidence="1">The sequence shown here is derived from an EMBL/GenBank/DDBJ whole genome shotgun (WGS) entry which is preliminary data.</text>
</comment>
<evidence type="ECO:0000313" key="2">
    <source>
        <dbReference type="Proteomes" id="UP000325313"/>
    </source>
</evidence>
<gene>
    <name evidence="1" type="ORF">PGTUg99_024731</name>
</gene>
<dbReference type="Proteomes" id="UP000325313">
    <property type="component" value="Unassembled WGS sequence"/>
</dbReference>
<sequence length="130" mass="15188">MTDFPANIREIRLHRGYCPTSTLLFDRKDCDPNRKHAKHSHYVPGILPPTSSRTSPGTLRTWLTRSLGVMRANVGRDEATICDNLSRVMAMDDSYRDNNPPESPIKPVHLWQETPFWCNWRLKEWTRIQI</sequence>
<dbReference type="AlphaFoldDB" id="A0A5B0RYB5"/>
<name>A0A5B0RYB5_PUCGR</name>
<evidence type="ECO:0000313" key="1">
    <source>
        <dbReference type="EMBL" id="KAA1130830.1"/>
    </source>
</evidence>